<evidence type="ECO:0000313" key="3">
    <source>
        <dbReference type="Proteomes" id="UP001217089"/>
    </source>
</evidence>
<organism evidence="2 3">
    <name type="scientific">Tegillarca granosa</name>
    <name type="common">Malaysian cockle</name>
    <name type="synonym">Anadara granosa</name>
    <dbReference type="NCBI Taxonomy" id="220873"/>
    <lineage>
        <taxon>Eukaryota</taxon>
        <taxon>Metazoa</taxon>
        <taxon>Spiralia</taxon>
        <taxon>Lophotrochozoa</taxon>
        <taxon>Mollusca</taxon>
        <taxon>Bivalvia</taxon>
        <taxon>Autobranchia</taxon>
        <taxon>Pteriomorphia</taxon>
        <taxon>Arcoida</taxon>
        <taxon>Arcoidea</taxon>
        <taxon>Arcidae</taxon>
        <taxon>Tegillarca</taxon>
    </lineage>
</organism>
<dbReference type="InterPro" id="IPR026065">
    <property type="entry name" value="FAM60A"/>
</dbReference>
<dbReference type="PANTHER" id="PTHR13422:SF12">
    <property type="entry name" value="SIN3-HDAC COMPLEX-ASSOCIATED FACTOR"/>
    <property type="match status" value="1"/>
</dbReference>
<comment type="caution">
    <text evidence="2">The sequence shown here is derived from an EMBL/GenBank/DDBJ whole genome shotgun (WGS) entry which is preliminary data.</text>
</comment>
<sequence>MFSFHKPKIYRSINGCCICRAKSSSSRFTDSKKYEGEFEKCFRINEHRAGEICNACVLLVKRWKKLPAGTNRHWHHVVDARAGPGIKSTMKIKSKSPTNNKYKSPLKTKKIYTIPSPSRLEEDFTVNEDSCDKDVFDMSEDSDNDVNDVPERTTKHKRKSRTPQISPFLDLSYWKKTEVCCGIIFKGLNGEVLLDPQLLHPCLSCKSGRNRRTGELRRSQSTDDTESNSSANSYNGDAEYLDNTCGDIDSLNGDTQDLTISSFQCGGSDNQPVTSFTHPAPLLMEYTSTKKVIIFVINCIDNEFHDLR</sequence>
<keyword evidence="3" id="KW-1185">Reference proteome</keyword>
<feature type="non-terminal residue" evidence="2">
    <location>
        <position position="308"/>
    </location>
</feature>
<proteinExistence type="predicted"/>
<evidence type="ECO:0000256" key="1">
    <source>
        <dbReference type="SAM" id="MobiDB-lite"/>
    </source>
</evidence>
<evidence type="ECO:0000313" key="2">
    <source>
        <dbReference type="EMBL" id="KAJ8315506.1"/>
    </source>
</evidence>
<name>A0ABQ9FH81_TEGGR</name>
<feature type="compositionally biased region" description="Acidic residues" evidence="1">
    <location>
        <begin position="137"/>
        <end position="148"/>
    </location>
</feature>
<dbReference type="PANTHER" id="PTHR13422">
    <property type="entry name" value="SIN3-HDAC COMPLEX-ASSOCIATED FACTOR"/>
    <property type="match status" value="1"/>
</dbReference>
<accession>A0ABQ9FH81</accession>
<dbReference type="Pfam" id="PF15396">
    <property type="entry name" value="FAM60A"/>
    <property type="match status" value="1"/>
</dbReference>
<dbReference type="Proteomes" id="UP001217089">
    <property type="component" value="Unassembled WGS sequence"/>
</dbReference>
<reference evidence="2 3" key="1">
    <citation type="submission" date="2022-12" db="EMBL/GenBank/DDBJ databases">
        <title>Chromosome-level genome of Tegillarca granosa.</title>
        <authorList>
            <person name="Kim J."/>
        </authorList>
    </citation>
    <scope>NUCLEOTIDE SEQUENCE [LARGE SCALE GENOMIC DNA]</scope>
    <source>
        <strain evidence="2">Teg-2019</strain>
        <tissue evidence="2">Adductor muscle</tissue>
    </source>
</reference>
<evidence type="ECO:0008006" key="4">
    <source>
        <dbReference type="Google" id="ProtNLM"/>
    </source>
</evidence>
<feature type="region of interest" description="Disordered" evidence="1">
    <location>
        <begin position="213"/>
        <end position="236"/>
    </location>
</feature>
<protein>
    <recommendedName>
        <fullName evidence="4">SIN3-HDAC complex-associated factor</fullName>
    </recommendedName>
</protein>
<feature type="region of interest" description="Disordered" evidence="1">
    <location>
        <begin position="137"/>
        <end position="162"/>
    </location>
</feature>
<dbReference type="EMBL" id="JARBDR010000337">
    <property type="protein sequence ID" value="KAJ8315506.1"/>
    <property type="molecule type" value="Genomic_DNA"/>
</dbReference>
<gene>
    <name evidence="2" type="ORF">KUTeg_007656</name>
</gene>